<proteinExistence type="predicted"/>
<feature type="chain" id="PRO_5045779744" description="Thioredoxin domain-containing protein" evidence="1">
    <location>
        <begin position="23"/>
        <end position="162"/>
    </location>
</feature>
<reference evidence="2" key="1">
    <citation type="submission" date="2022-11" db="EMBL/GenBank/DDBJ databases">
        <title>Methylomonas rapida sp. nov., Carotenoid-Producing Obligate Methanotrophs with High Growth Characteristics and Biotechnological Potential.</title>
        <authorList>
            <person name="Tikhonova E.N."/>
            <person name="Suleimanov R.Z."/>
            <person name="Miroshnikov K."/>
            <person name="Oshkin I.Y."/>
            <person name="Belova S.E."/>
            <person name="Danilova O.V."/>
            <person name="Ashikhmin A."/>
            <person name="Konopkin A."/>
            <person name="But S.Y."/>
            <person name="Khmelenina V.N."/>
            <person name="Kuznetsov N."/>
            <person name="Pimenov N.V."/>
            <person name="Dedysh S.N."/>
        </authorList>
    </citation>
    <scope>NUCLEOTIDE SEQUENCE</scope>
    <source>
        <strain evidence="2">MP1</strain>
    </source>
</reference>
<feature type="signal peptide" evidence="1">
    <location>
        <begin position="1"/>
        <end position="22"/>
    </location>
</feature>
<dbReference type="InterPro" id="IPR036249">
    <property type="entry name" value="Thioredoxin-like_sf"/>
</dbReference>
<keyword evidence="3" id="KW-1185">Reference proteome</keyword>
<sequence length="162" mass="18302">MTKNLLLAGLLFPVAAGMNLHAEEKSVQTFNSGSYQQILRENAGQSFILSVWSVDCPSCLKDMETIKQVQQNHPRLKIVMLSTDEPEAATEVKSILARYQLAGLENWMFGNEDPQKLRYEIDPGWYGELPRTYFFTSSHARVGKSGALSMNEFETQIDKLKP</sequence>
<accession>A0ABY7GK42</accession>
<dbReference type="EMBL" id="CP113517">
    <property type="protein sequence ID" value="WAR43708.1"/>
    <property type="molecule type" value="Genomic_DNA"/>
</dbReference>
<evidence type="ECO:0008006" key="4">
    <source>
        <dbReference type="Google" id="ProtNLM"/>
    </source>
</evidence>
<name>A0ABY7GK42_9GAMM</name>
<keyword evidence="1" id="KW-0732">Signal</keyword>
<protein>
    <recommendedName>
        <fullName evidence="4">Thioredoxin domain-containing protein</fullName>
    </recommendedName>
</protein>
<evidence type="ECO:0000313" key="3">
    <source>
        <dbReference type="Proteomes" id="UP001162780"/>
    </source>
</evidence>
<organism evidence="2 3">
    <name type="scientific">Methylomonas rapida</name>
    <dbReference type="NCBI Taxonomy" id="2963939"/>
    <lineage>
        <taxon>Bacteria</taxon>
        <taxon>Pseudomonadati</taxon>
        <taxon>Pseudomonadota</taxon>
        <taxon>Gammaproteobacteria</taxon>
        <taxon>Methylococcales</taxon>
        <taxon>Methylococcaceae</taxon>
        <taxon>Methylomonas</taxon>
    </lineage>
</organism>
<dbReference type="RefSeq" id="WP_255188695.1">
    <property type="nucleotide sequence ID" value="NZ_CP113517.1"/>
</dbReference>
<dbReference type="Proteomes" id="UP001162780">
    <property type="component" value="Chromosome"/>
</dbReference>
<evidence type="ECO:0000256" key="1">
    <source>
        <dbReference type="SAM" id="SignalP"/>
    </source>
</evidence>
<dbReference type="Gene3D" id="3.40.30.10">
    <property type="entry name" value="Glutaredoxin"/>
    <property type="match status" value="1"/>
</dbReference>
<gene>
    <name evidence="2" type="ORF">NM686_015155</name>
</gene>
<dbReference type="SUPFAM" id="SSF52833">
    <property type="entry name" value="Thioredoxin-like"/>
    <property type="match status" value="1"/>
</dbReference>
<evidence type="ECO:0000313" key="2">
    <source>
        <dbReference type="EMBL" id="WAR43708.1"/>
    </source>
</evidence>